<feature type="compositionally biased region" description="Basic and acidic residues" evidence="1">
    <location>
        <begin position="1"/>
        <end position="10"/>
    </location>
</feature>
<dbReference type="RefSeq" id="WP_344682993.1">
    <property type="nucleotide sequence ID" value="NZ_BAAAVT010000002.1"/>
</dbReference>
<evidence type="ECO:0000259" key="2">
    <source>
        <dbReference type="Pfam" id="PF12697"/>
    </source>
</evidence>
<sequence length="463" mass="49900">MSPRIADRRPSGLGGHQPDGASPARRSPSARLTAPLRRLRESLAAAPANPEPKTPWVRASALGAGTGLAAGMALAGAASGLAGYFARMVVTPVKEHVEDLEVLAVVRGADGDEVILPATPETVVPGTYGLNFHGGRASARIGEITSFSPRDGTIARRVEKVYHGDLRKVSRGWWTSVPDPTPADAGHPFEDVLIDLPGGPAPAWHVPPRTRTGPLGDRNVWAIMVHGRGGRRTEGIRALGVADRLGIDSLLISYRNDGEAPDAPDGRYGLGITEWEDVDAAVQHALDQGAEDVLLFGWSMGGAVALQTADRSRLAPAIRGLVLTGPVVDWIDVLAYQARANRIPEAVGRLGRWFISHPAGRRVTGLAAPVDLKAMNWIDRAEQLHVRTLILHSSDDDVVPYAPSRNLAERNEKVSFVPFTQARHVKEWNHDPQRWESSVEQWVAELFTGDAPAHLSSTTRRAR</sequence>
<accession>A0ABP6LNI8</accession>
<evidence type="ECO:0000313" key="3">
    <source>
        <dbReference type="EMBL" id="GAA3053227.1"/>
    </source>
</evidence>
<dbReference type="Pfam" id="PF12697">
    <property type="entry name" value="Abhydrolase_6"/>
    <property type="match status" value="1"/>
</dbReference>
<feature type="domain" description="AB hydrolase-1" evidence="2">
    <location>
        <begin position="223"/>
        <end position="424"/>
    </location>
</feature>
<protein>
    <submittedName>
        <fullName evidence="3">Alpha/beta fold hydrolase</fullName>
    </submittedName>
</protein>
<comment type="caution">
    <text evidence="3">The sequence shown here is derived from an EMBL/GenBank/DDBJ whole genome shotgun (WGS) entry which is preliminary data.</text>
</comment>
<dbReference type="GO" id="GO:0016787">
    <property type="term" value="F:hydrolase activity"/>
    <property type="evidence" value="ECO:0007669"/>
    <property type="project" value="UniProtKB-KW"/>
</dbReference>
<dbReference type="PANTHER" id="PTHR12277:SF79">
    <property type="entry name" value="XAA-PRO DIPEPTIDYL-PEPTIDASE-RELATED"/>
    <property type="match status" value="1"/>
</dbReference>
<name>A0ABP6LNI8_9MICC</name>
<feature type="region of interest" description="Disordered" evidence="1">
    <location>
        <begin position="1"/>
        <end position="32"/>
    </location>
</feature>
<gene>
    <name evidence="3" type="ORF">GCM10010529_04070</name>
</gene>
<reference evidence="4" key="1">
    <citation type="journal article" date="2019" name="Int. J. Syst. Evol. Microbiol.">
        <title>The Global Catalogue of Microorganisms (GCM) 10K type strain sequencing project: providing services to taxonomists for standard genome sequencing and annotation.</title>
        <authorList>
            <consortium name="The Broad Institute Genomics Platform"/>
            <consortium name="The Broad Institute Genome Sequencing Center for Infectious Disease"/>
            <person name="Wu L."/>
            <person name="Ma J."/>
        </authorList>
    </citation>
    <scope>NUCLEOTIDE SEQUENCE [LARGE SCALE GENOMIC DNA]</scope>
    <source>
        <strain evidence="4">JCM 14309</strain>
    </source>
</reference>
<dbReference type="InterPro" id="IPR029058">
    <property type="entry name" value="AB_hydrolase_fold"/>
</dbReference>
<dbReference type="SUPFAM" id="SSF53474">
    <property type="entry name" value="alpha/beta-Hydrolases"/>
    <property type="match status" value="1"/>
</dbReference>
<keyword evidence="3" id="KW-0378">Hydrolase</keyword>
<keyword evidence="4" id="KW-1185">Reference proteome</keyword>
<proteinExistence type="predicted"/>
<evidence type="ECO:0000256" key="1">
    <source>
        <dbReference type="SAM" id="MobiDB-lite"/>
    </source>
</evidence>
<dbReference type="EMBL" id="BAAAVT010000002">
    <property type="protein sequence ID" value="GAA3053227.1"/>
    <property type="molecule type" value="Genomic_DNA"/>
</dbReference>
<dbReference type="InterPro" id="IPR000073">
    <property type="entry name" value="AB_hydrolase_1"/>
</dbReference>
<organism evidence="3 4">
    <name type="scientific">Nesterenkonia aethiopica</name>
    <dbReference type="NCBI Taxonomy" id="269144"/>
    <lineage>
        <taxon>Bacteria</taxon>
        <taxon>Bacillati</taxon>
        <taxon>Actinomycetota</taxon>
        <taxon>Actinomycetes</taxon>
        <taxon>Micrococcales</taxon>
        <taxon>Micrococcaceae</taxon>
        <taxon>Nesterenkonia</taxon>
    </lineage>
</organism>
<dbReference type="PANTHER" id="PTHR12277">
    <property type="entry name" value="ALPHA/BETA HYDROLASE DOMAIN-CONTAINING PROTEIN"/>
    <property type="match status" value="1"/>
</dbReference>
<evidence type="ECO:0000313" key="4">
    <source>
        <dbReference type="Proteomes" id="UP001500236"/>
    </source>
</evidence>
<dbReference type="Proteomes" id="UP001500236">
    <property type="component" value="Unassembled WGS sequence"/>
</dbReference>
<dbReference type="Gene3D" id="3.40.50.1820">
    <property type="entry name" value="alpha/beta hydrolase"/>
    <property type="match status" value="1"/>
</dbReference>